<protein>
    <recommendedName>
        <fullName evidence="4">FAD-binding domain-containing protein</fullName>
    </recommendedName>
</protein>
<dbReference type="InterPro" id="IPR044560">
    <property type="entry name" value="MOase"/>
</dbReference>
<evidence type="ECO:0000313" key="5">
    <source>
        <dbReference type="EMBL" id="KAK9949992.1"/>
    </source>
</evidence>
<comment type="similarity">
    <text evidence="3">Belongs to the 3-hydroxybenzoate 6-hydroxylase family.</text>
</comment>
<dbReference type="GO" id="GO:0071949">
    <property type="term" value="F:FAD binding"/>
    <property type="evidence" value="ECO:0007669"/>
    <property type="project" value="InterPro"/>
</dbReference>
<dbReference type="AlphaFoldDB" id="A0AAW1YMT5"/>
<keyword evidence="2" id="KW-0503">Monooxygenase</keyword>
<dbReference type="PRINTS" id="PR00420">
    <property type="entry name" value="RNGMNOXGNASE"/>
</dbReference>
<dbReference type="SUPFAM" id="SSF51905">
    <property type="entry name" value="FAD/NAD(P)-binding domain"/>
    <property type="match status" value="1"/>
</dbReference>
<organism evidence="5 6">
    <name type="scientific">Rubus argutus</name>
    <name type="common">Southern blackberry</name>
    <dbReference type="NCBI Taxonomy" id="59490"/>
    <lineage>
        <taxon>Eukaryota</taxon>
        <taxon>Viridiplantae</taxon>
        <taxon>Streptophyta</taxon>
        <taxon>Embryophyta</taxon>
        <taxon>Tracheophyta</taxon>
        <taxon>Spermatophyta</taxon>
        <taxon>Magnoliopsida</taxon>
        <taxon>eudicotyledons</taxon>
        <taxon>Gunneridae</taxon>
        <taxon>Pentapetalae</taxon>
        <taxon>rosids</taxon>
        <taxon>fabids</taxon>
        <taxon>Rosales</taxon>
        <taxon>Rosaceae</taxon>
        <taxon>Rosoideae</taxon>
        <taxon>Rosoideae incertae sedis</taxon>
        <taxon>Rubus</taxon>
    </lineage>
</organism>
<evidence type="ECO:0000256" key="1">
    <source>
        <dbReference type="ARBA" id="ARBA00023002"/>
    </source>
</evidence>
<name>A0AAW1YMT5_RUBAR</name>
<dbReference type="InterPro" id="IPR002938">
    <property type="entry name" value="FAD-bd"/>
</dbReference>
<evidence type="ECO:0000313" key="6">
    <source>
        <dbReference type="Proteomes" id="UP001457282"/>
    </source>
</evidence>
<dbReference type="GO" id="GO:0004497">
    <property type="term" value="F:monooxygenase activity"/>
    <property type="evidence" value="ECO:0007669"/>
    <property type="project" value="UniProtKB-KW"/>
</dbReference>
<keyword evidence="1" id="KW-0560">Oxidoreductase</keyword>
<dbReference type="Proteomes" id="UP001457282">
    <property type="component" value="Unassembled WGS sequence"/>
</dbReference>
<dbReference type="InterPro" id="IPR036188">
    <property type="entry name" value="FAD/NAD-bd_sf"/>
</dbReference>
<gene>
    <name evidence="5" type="ORF">M0R45_005499</name>
</gene>
<proteinExistence type="inferred from homology"/>
<accession>A0AAW1YMT5</accession>
<evidence type="ECO:0000259" key="4">
    <source>
        <dbReference type="Pfam" id="PF01494"/>
    </source>
</evidence>
<feature type="domain" description="FAD-binding" evidence="4">
    <location>
        <begin position="7"/>
        <end position="253"/>
    </location>
</feature>
<comment type="caution">
    <text evidence="5">The sequence shown here is derived from an EMBL/GenBank/DDBJ whole genome shotgun (WGS) entry which is preliminary data.</text>
</comment>
<evidence type="ECO:0000256" key="3">
    <source>
        <dbReference type="ARBA" id="ARBA00024018"/>
    </source>
</evidence>
<sequence>MGTTVEDVVIVGGGIAGLATAVALKRAGIEALVLERSEGLRATGAALTLFPNAWSALDALGVSHKLASYAPALKTYVTDLDTGEVQEMSYTRANGDPVGPRSVHRKALLEALADELPIHSIRFSSKISAIETQQHEDSSIAIVHMENGTVIKAKVLIGCDGGHSVVSRWLGLGEPVPSGRSSVRGLAVYPQGHGLDHNVQQFVGLGRRAGLVPLTNKDIYWFFNCISPAKGTSLAEYPEDIQKEVLENYAKDPPTFILRRCTALRSFDANMGSADV</sequence>
<dbReference type="Gene3D" id="3.50.50.60">
    <property type="entry name" value="FAD/NAD(P)-binding domain"/>
    <property type="match status" value="1"/>
</dbReference>
<dbReference type="PANTHER" id="PTHR45934">
    <property type="entry name" value="FAD/NAD(P)-BINDING OXIDOREDUCTASE FAMILY PROTEIN"/>
    <property type="match status" value="1"/>
</dbReference>
<reference evidence="5 6" key="1">
    <citation type="journal article" date="2023" name="G3 (Bethesda)">
        <title>A chromosome-length genome assembly and annotation of blackberry (Rubus argutus, cv. 'Hillquist').</title>
        <authorList>
            <person name="Bruna T."/>
            <person name="Aryal R."/>
            <person name="Dudchenko O."/>
            <person name="Sargent D.J."/>
            <person name="Mead D."/>
            <person name="Buti M."/>
            <person name="Cavallini A."/>
            <person name="Hytonen T."/>
            <person name="Andres J."/>
            <person name="Pham M."/>
            <person name="Weisz D."/>
            <person name="Mascagni F."/>
            <person name="Usai G."/>
            <person name="Natali L."/>
            <person name="Bassil N."/>
            <person name="Fernandez G.E."/>
            <person name="Lomsadze A."/>
            <person name="Armour M."/>
            <person name="Olukolu B."/>
            <person name="Poorten T."/>
            <person name="Britton C."/>
            <person name="Davik J."/>
            <person name="Ashrafi H."/>
            <person name="Aiden E.L."/>
            <person name="Borodovsky M."/>
            <person name="Worthington M."/>
        </authorList>
    </citation>
    <scope>NUCLEOTIDE SEQUENCE [LARGE SCALE GENOMIC DNA]</scope>
    <source>
        <strain evidence="5">PI 553951</strain>
    </source>
</reference>
<dbReference type="EMBL" id="JBEDUW010000001">
    <property type="protein sequence ID" value="KAK9949992.1"/>
    <property type="molecule type" value="Genomic_DNA"/>
</dbReference>
<evidence type="ECO:0000256" key="2">
    <source>
        <dbReference type="ARBA" id="ARBA00023033"/>
    </source>
</evidence>
<dbReference type="Pfam" id="PF01494">
    <property type="entry name" value="FAD_binding_3"/>
    <property type="match status" value="1"/>
</dbReference>
<dbReference type="PANTHER" id="PTHR45934:SF1">
    <property type="entry name" value="OS04G0423100 PROTEIN"/>
    <property type="match status" value="1"/>
</dbReference>
<keyword evidence="6" id="KW-1185">Reference proteome</keyword>